<dbReference type="InterPro" id="IPR023158">
    <property type="entry name" value="YerB-like_sf"/>
</dbReference>
<comment type="caution">
    <text evidence="5">The sequence shown here is derived from an EMBL/GenBank/DDBJ whole genome shotgun (WGS) entry which is preliminary data.</text>
</comment>
<evidence type="ECO:0000259" key="4">
    <source>
        <dbReference type="Pfam" id="PF17479"/>
    </source>
</evidence>
<dbReference type="InterPro" id="IPR021416">
    <property type="entry name" value="DUF3048_N"/>
</dbReference>
<organism evidence="5 6">
    <name type="scientific">Faecalibacterium prausnitzii</name>
    <dbReference type="NCBI Taxonomy" id="853"/>
    <lineage>
        <taxon>Bacteria</taxon>
        <taxon>Bacillati</taxon>
        <taxon>Bacillota</taxon>
        <taxon>Clostridia</taxon>
        <taxon>Eubacteriales</taxon>
        <taxon>Oscillospiraceae</taxon>
        <taxon>Faecalibacterium</taxon>
    </lineage>
</organism>
<dbReference type="Pfam" id="PF11258">
    <property type="entry name" value="DUF3048"/>
    <property type="match status" value="1"/>
</dbReference>
<evidence type="ECO:0000256" key="2">
    <source>
        <dbReference type="SAM" id="SignalP"/>
    </source>
</evidence>
<feature type="domain" description="DUF3048" evidence="4">
    <location>
        <begin position="231"/>
        <end position="340"/>
    </location>
</feature>
<evidence type="ECO:0000259" key="3">
    <source>
        <dbReference type="Pfam" id="PF11258"/>
    </source>
</evidence>
<evidence type="ECO:0008006" key="7">
    <source>
        <dbReference type="Google" id="ProtNLM"/>
    </source>
</evidence>
<protein>
    <recommendedName>
        <fullName evidence="7">DUF3048 domain-containing protein</fullName>
    </recommendedName>
</protein>
<name>A0A2A7B818_9FIRM</name>
<keyword evidence="2" id="KW-0732">Signal</keyword>
<reference evidence="5 6" key="1">
    <citation type="journal article" date="2017" name="Front. Microbiol.">
        <title>New Insights into the Diversity of the Genus Faecalibacterium.</title>
        <authorList>
            <person name="Benevides L."/>
            <person name="Burman S."/>
            <person name="Martin R."/>
            <person name="Robert V."/>
            <person name="Thomas M."/>
            <person name="Miquel S."/>
            <person name="Chain F."/>
            <person name="Sokol H."/>
            <person name="Bermudez-Humaran L.G."/>
            <person name="Morrison M."/>
            <person name="Langella P."/>
            <person name="Azevedo V.A."/>
            <person name="Chatel J.M."/>
            <person name="Soares S."/>
        </authorList>
    </citation>
    <scope>NUCLEOTIDE SEQUENCE [LARGE SCALE GENOMIC DNA]</scope>
    <source>
        <strain evidence="5 6">AHMP21</strain>
    </source>
</reference>
<feature type="compositionally biased region" description="Low complexity" evidence="1">
    <location>
        <begin position="190"/>
        <end position="216"/>
    </location>
</feature>
<evidence type="ECO:0000313" key="6">
    <source>
        <dbReference type="Proteomes" id="UP000220904"/>
    </source>
</evidence>
<dbReference type="Pfam" id="PF17479">
    <property type="entry name" value="DUF3048_C"/>
    <property type="match status" value="1"/>
</dbReference>
<feature type="signal peptide" evidence="2">
    <location>
        <begin position="1"/>
        <end position="24"/>
    </location>
</feature>
<evidence type="ECO:0000313" key="5">
    <source>
        <dbReference type="EMBL" id="PDX87567.1"/>
    </source>
</evidence>
<dbReference type="InterPro" id="IPR035328">
    <property type="entry name" value="DUF3048_C"/>
</dbReference>
<accession>A0A2A7B818</accession>
<dbReference type="RefSeq" id="WP_097791781.1">
    <property type="nucleotide sequence ID" value="NZ_NOUV01000006.1"/>
</dbReference>
<dbReference type="SUPFAM" id="SSF159774">
    <property type="entry name" value="YerB-like"/>
    <property type="match status" value="1"/>
</dbReference>
<dbReference type="OrthoDB" id="1838401at2"/>
<dbReference type="EMBL" id="NOUV01000006">
    <property type="protein sequence ID" value="PDX87567.1"/>
    <property type="molecule type" value="Genomic_DNA"/>
</dbReference>
<dbReference type="PROSITE" id="PS51257">
    <property type="entry name" value="PROKAR_LIPOPROTEIN"/>
    <property type="match status" value="1"/>
</dbReference>
<feature type="region of interest" description="Disordered" evidence="1">
    <location>
        <begin position="189"/>
        <end position="223"/>
    </location>
</feature>
<feature type="domain" description="DUF3048" evidence="3">
    <location>
        <begin position="37"/>
        <end position="154"/>
    </location>
</feature>
<dbReference type="AlphaFoldDB" id="A0A2A7B818"/>
<dbReference type="Proteomes" id="UP000220904">
    <property type="component" value="Unassembled WGS sequence"/>
</dbReference>
<gene>
    <name evidence="5" type="ORF">CHR60_03585</name>
</gene>
<dbReference type="Gene3D" id="3.50.90.10">
    <property type="entry name" value="YerB-like"/>
    <property type="match status" value="1"/>
</dbReference>
<sequence length="368" mass="38634">MKFWKRTALCLALCAALLTGCVPAADTASSAAPTDPLTGQEALWPGQRPVAVTIENETSSTTQWGLSSASLVLEALTEPQSATSLCLVYPAVDAVPQVGPVAAGQDLYWRLLVGQQVLPVQRGGGAFDQNYLDYYSLRAVDALEVGTNAFTCDTTWTSRPLWRTSGNALAGVLRSLNISSALSESRLTDAASSAAGESESETSPTLSVPPLLPQQTEGKLPDASAADAVRVQVQFGADNATGFVYDADSGTYKMLHADGTPQLDANNSQQTGFDNLLILFSASSLRDDGLTLDYDLSMGGGVWLNGGHLWTLTWTQGSDSTFAFYDADGRPFNLLAGRSYLALVSSLTGQELTVTNSAGEALTSASAP</sequence>
<evidence type="ECO:0000256" key="1">
    <source>
        <dbReference type="SAM" id="MobiDB-lite"/>
    </source>
</evidence>
<feature type="chain" id="PRO_5012427664" description="DUF3048 domain-containing protein" evidence="2">
    <location>
        <begin position="25"/>
        <end position="368"/>
    </location>
</feature>
<proteinExistence type="predicted"/>